<evidence type="ECO:0000313" key="3">
    <source>
        <dbReference type="EMBL" id="TLK30080.1"/>
    </source>
</evidence>
<evidence type="ECO:0000313" key="4">
    <source>
        <dbReference type="Proteomes" id="UP000308000"/>
    </source>
</evidence>
<evidence type="ECO:0000313" key="2">
    <source>
        <dbReference type="EMBL" id="MBB5294664.1"/>
    </source>
</evidence>
<gene>
    <name evidence="3" type="ORF">FCS05_06000</name>
    <name evidence="2" type="ORF">HNQ10_001478</name>
</gene>
<dbReference type="Proteomes" id="UP000536909">
    <property type="component" value="Unassembled WGS sequence"/>
</dbReference>
<accession>A0AAJ5F646</accession>
<dbReference type="RefSeq" id="WP_129117882.1">
    <property type="nucleotide sequence ID" value="NZ_BSUI01000013.1"/>
</dbReference>
<proteinExistence type="predicted"/>
<dbReference type="EMBL" id="VBRC01000003">
    <property type="protein sequence ID" value="TLK30080.1"/>
    <property type="molecule type" value="Genomic_DNA"/>
</dbReference>
<feature type="domain" description="Abortive phage infection protein C-terminal" evidence="1">
    <location>
        <begin position="248"/>
        <end position="551"/>
    </location>
</feature>
<dbReference type="EMBL" id="JACHFV010000004">
    <property type="protein sequence ID" value="MBB5294664.1"/>
    <property type="molecule type" value="Genomic_DNA"/>
</dbReference>
<protein>
    <submittedName>
        <fullName evidence="3">AIPR family protein</fullName>
    </submittedName>
</protein>
<reference evidence="2 5" key="2">
    <citation type="submission" date="2020-08" db="EMBL/GenBank/DDBJ databases">
        <title>Genomic Encyclopedia of Type Strains, Phase IV (KMG-IV): sequencing the most valuable type-strain genomes for metagenomic binning, comparative biology and taxonomic classification.</title>
        <authorList>
            <person name="Goeker M."/>
        </authorList>
    </citation>
    <scope>NUCLEOTIDE SEQUENCE [LARGE SCALE GENOMIC DNA]</scope>
    <source>
        <strain evidence="2 5">DSM 105434</strain>
    </source>
</reference>
<keyword evidence="5" id="KW-1185">Reference proteome</keyword>
<comment type="caution">
    <text evidence="3">The sequence shown here is derived from an EMBL/GenBank/DDBJ whole genome shotgun (WGS) entry which is preliminary data.</text>
</comment>
<reference evidence="3 4" key="1">
    <citation type="submission" date="2019-04" db="EMBL/GenBank/DDBJ databases">
        <title>Deinococcus metalilatus MA1002 mutant No.5.</title>
        <authorList>
            <person name="Park W."/>
            <person name="Park C."/>
        </authorList>
    </citation>
    <scope>NUCLEOTIDE SEQUENCE [LARGE SCALE GENOMIC DNA]</scope>
    <source>
        <strain evidence="3 4">MA1002-m5</strain>
    </source>
</reference>
<dbReference type="AlphaFoldDB" id="A0AAJ5F646"/>
<organism evidence="3 4">
    <name type="scientific">Deinococcus metallilatus</name>
    <dbReference type="NCBI Taxonomy" id="1211322"/>
    <lineage>
        <taxon>Bacteria</taxon>
        <taxon>Thermotogati</taxon>
        <taxon>Deinococcota</taxon>
        <taxon>Deinococci</taxon>
        <taxon>Deinococcales</taxon>
        <taxon>Deinococcaceae</taxon>
        <taxon>Deinococcus</taxon>
    </lineage>
</organism>
<evidence type="ECO:0000313" key="5">
    <source>
        <dbReference type="Proteomes" id="UP000536909"/>
    </source>
</evidence>
<sequence length="669" mass="75074">MTHSREDTPHLKAFAVEMIRQFEGQADRDGSSFEQVLLEDGAAELEELGQCPELTWIDFSVAGGRGQPGMIAHAWGVDQHDRIHLAGVLTPKQAVVEENLPYVFQKRDVSEFMGRMLNTIAHLRDGHRLSGEEDPGIGEMAERCRALLAELDPEVVLHLFTAGHVRGTIASQTLPGVLVSSYVHDIEWLRRVSEDDPTEQLDFRDHGQGGLPCLVASRFPDGEPEVILTVLPGELLARLYDRRRDELLRRNVRIYLRSKMKVNRDMMRSAREEPERFIALNNGISAVARGASYTGDFTLMQTLDDLQIVNGGQTTATLHEVWKDRRHPADLSELRVQAKITIIRQDDEQGDRLAQQIALTANSQSRITMSDLLSGDPYERSLEVISRERRYASGAVQTGWFYERVRGQHAGLLALDRKNEKLYPRDQVIDKGYAAQLLLSWGGQPYRAALGREKALKVFKDDLKARNPEGPLPEATVQDFDQLVGLAVIRREAEGSIAAEGTMKPPLGQYLLAWLAEQHGGEIDLLQIARTGVLPDHLIRVIQQVTPLISRAMRTHPENVPHESERPKRAACWDEVRKIRLPGEVARRGTGTGTREFSRQDWQAALIWVQGTRNAQLRQKILDARRIVQSGKAQQKKTYLAAVMREAISRGFRPDLGAVSMDEATAEAS</sequence>
<dbReference type="Pfam" id="PF10592">
    <property type="entry name" value="AIPR"/>
    <property type="match status" value="1"/>
</dbReference>
<name>A0AAJ5F646_9DEIO</name>
<dbReference type="InterPro" id="IPR018891">
    <property type="entry name" value="AIPR_C"/>
</dbReference>
<dbReference type="Proteomes" id="UP000308000">
    <property type="component" value="Unassembled WGS sequence"/>
</dbReference>
<evidence type="ECO:0000259" key="1">
    <source>
        <dbReference type="Pfam" id="PF10592"/>
    </source>
</evidence>